<dbReference type="GO" id="GO:0005524">
    <property type="term" value="F:ATP binding"/>
    <property type="evidence" value="ECO:0007669"/>
    <property type="project" value="UniProtKB-KW"/>
</dbReference>
<comment type="subcellular location">
    <subcellularLocation>
        <location evidence="1">Cell membrane</location>
        <topology evidence="1">Peripheral membrane protein</topology>
    </subcellularLocation>
</comment>
<dbReference type="SUPFAM" id="SSF52540">
    <property type="entry name" value="P-loop containing nucleoside triphosphate hydrolases"/>
    <property type="match status" value="1"/>
</dbReference>
<organism evidence="7 8">
    <name type="scientific">Corynebacterium rouxii</name>
    <dbReference type="NCBI Taxonomy" id="2719119"/>
    <lineage>
        <taxon>Bacteria</taxon>
        <taxon>Bacillati</taxon>
        <taxon>Actinomycetota</taxon>
        <taxon>Actinomycetes</taxon>
        <taxon>Mycobacteriales</taxon>
        <taxon>Corynebacteriaceae</taxon>
        <taxon>Corynebacterium</taxon>
    </lineage>
</organism>
<protein>
    <submittedName>
        <fullName evidence="7">ABC transporter ATP-binding protein</fullName>
    </submittedName>
</protein>
<dbReference type="GO" id="GO:0005886">
    <property type="term" value="C:plasma membrane"/>
    <property type="evidence" value="ECO:0007669"/>
    <property type="project" value="UniProtKB-SubCell"/>
</dbReference>
<dbReference type="AlphaFoldDB" id="A0A6I8MIM7"/>
<dbReference type="GO" id="GO:0016887">
    <property type="term" value="F:ATP hydrolysis activity"/>
    <property type="evidence" value="ECO:0007669"/>
    <property type="project" value="InterPro"/>
</dbReference>
<dbReference type="Pfam" id="PF00005">
    <property type="entry name" value="ABC_tran"/>
    <property type="match status" value="1"/>
</dbReference>
<evidence type="ECO:0000313" key="7">
    <source>
        <dbReference type="EMBL" id="VZH86105.1"/>
    </source>
</evidence>
<dbReference type="PROSITE" id="PS00211">
    <property type="entry name" value="ABC_TRANSPORTER_1"/>
    <property type="match status" value="1"/>
</dbReference>
<keyword evidence="3" id="KW-0547">Nucleotide-binding</keyword>
<sequence length="307" mass="33149">MSTPVIQVSELTKSFYRHGQRGLVVVDRVSFSVPQGQIVAFLGPNGAGKSTTIDMILGLSSPDSGQVKVLGEPPRKAACSGKCQAVLQSGGLLPDFTVRETIQAVAAAHGARGRVKDVIKRWDLSSFARRKVEKCSGGQQQRLRFALAMLSDPQVLILDEPTAGLDVEARRKFWRIMREEADAGRTIIFATHYIEEADDFAERVIFISEGKIVADGPIEKIRASVRGATVSAVIPGASTKELAGLPGVKTVSINGDRITLDTTQPDDVARYLLNRTSAYDLLVSTTSLEDAFIELTHSRDAKAKDAA</sequence>
<dbReference type="InterPro" id="IPR003593">
    <property type="entry name" value="AAA+_ATPase"/>
</dbReference>
<proteinExistence type="predicted"/>
<evidence type="ECO:0000256" key="3">
    <source>
        <dbReference type="ARBA" id="ARBA00022741"/>
    </source>
</evidence>
<dbReference type="PROSITE" id="PS50893">
    <property type="entry name" value="ABC_TRANSPORTER_2"/>
    <property type="match status" value="1"/>
</dbReference>
<evidence type="ECO:0000256" key="5">
    <source>
        <dbReference type="ARBA" id="ARBA00023251"/>
    </source>
</evidence>
<dbReference type="Proteomes" id="UP000423525">
    <property type="component" value="Chromosome"/>
</dbReference>
<dbReference type="PANTHER" id="PTHR42711:SF17">
    <property type="entry name" value="ABC TRANSPORTER ATP-BINDING PROTEIN"/>
    <property type="match status" value="1"/>
</dbReference>
<dbReference type="GO" id="GO:0046677">
    <property type="term" value="P:response to antibiotic"/>
    <property type="evidence" value="ECO:0007669"/>
    <property type="project" value="UniProtKB-KW"/>
</dbReference>
<name>A0A6I8MIM7_9CORY</name>
<evidence type="ECO:0000256" key="2">
    <source>
        <dbReference type="ARBA" id="ARBA00022448"/>
    </source>
</evidence>
<dbReference type="KEGG" id="crf:FRC0190_02042"/>
<dbReference type="InterPro" id="IPR027417">
    <property type="entry name" value="P-loop_NTPase"/>
</dbReference>
<evidence type="ECO:0000256" key="1">
    <source>
        <dbReference type="ARBA" id="ARBA00004202"/>
    </source>
</evidence>
<evidence type="ECO:0000313" key="8">
    <source>
        <dbReference type="Proteomes" id="UP000423525"/>
    </source>
</evidence>
<dbReference type="InterPro" id="IPR017871">
    <property type="entry name" value="ABC_transporter-like_CS"/>
</dbReference>
<keyword evidence="4 7" id="KW-0067">ATP-binding</keyword>
<evidence type="ECO:0000259" key="6">
    <source>
        <dbReference type="PROSITE" id="PS50893"/>
    </source>
</evidence>
<feature type="domain" description="ABC transporter" evidence="6">
    <location>
        <begin position="6"/>
        <end position="234"/>
    </location>
</feature>
<dbReference type="RefSeq" id="WP_155874082.1">
    <property type="nucleotide sequence ID" value="NZ_LR738855.1"/>
</dbReference>
<keyword evidence="5" id="KW-0046">Antibiotic resistance</keyword>
<evidence type="ECO:0000256" key="4">
    <source>
        <dbReference type="ARBA" id="ARBA00022840"/>
    </source>
</evidence>
<dbReference type="Gene3D" id="3.40.50.300">
    <property type="entry name" value="P-loop containing nucleotide triphosphate hydrolases"/>
    <property type="match status" value="1"/>
</dbReference>
<dbReference type="CDD" id="cd03230">
    <property type="entry name" value="ABC_DR_subfamily_A"/>
    <property type="match status" value="1"/>
</dbReference>
<dbReference type="SMART" id="SM00382">
    <property type="entry name" value="AAA"/>
    <property type="match status" value="1"/>
</dbReference>
<accession>A0A6I8MIM7</accession>
<gene>
    <name evidence="7" type="ORF">FRC0190_02042</name>
</gene>
<keyword evidence="2" id="KW-0813">Transport</keyword>
<reference evidence="7 8" key="1">
    <citation type="submission" date="2019-11" db="EMBL/GenBank/DDBJ databases">
        <authorList>
            <person name="Brisse S."/>
        </authorList>
    </citation>
    <scope>NUCLEOTIDE SEQUENCE [LARGE SCALE GENOMIC DNA]</scope>
    <source>
        <strain evidence="7">FRC0190</strain>
    </source>
</reference>
<dbReference type="InterPro" id="IPR050763">
    <property type="entry name" value="ABC_transporter_ATP-binding"/>
</dbReference>
<dbReference type="PANTHER" id="PTHR42711">
    <property type="entry name" value="ABC TRANSPORTER ATP-BINDING PROTEIN"/>
    <property type="match status" value="1"/>
</dbReference>
<dbReference type="EMBL" id="LR738855">
    <property type="protein sequence ID" value="VZH86105.1"/>
    <property type="molecule type" value="Genomic_DNA"/>
</dbReference>
<dbReference type="InterPro" id="IPR003439">
    <property type="entry name" value="ABC_transporter-like_ATP-bd"/>
</dbReference>